<organism evidence="2 3">
    <name type="scientific">Euplotes crassus</name>
    <dbReference type="NCBI Taxonomy" id="5936"/>
    <lineage>
        <taxon>Eukaryota</taxon>
        <taxon>Sar</taxon>
        <taxon>Alveolata</taxon>
        <taxon>Ciliophora</taxon>
        <taxon>Intramacronucleata</taxon>
        <taxon>Spirotrichea</taxon>
        <taxon>Hypotrichia</taxon>
        <taxon>Euplotida</taxon>
        <taxon>Euplotidae</taxon>
        <taxon>Moneuplotes</taxon>
    </lineage>
</organism>
<proteinExistence type="predicted"/>
<evidence type="ECO:0000313" key="3">
    <source>
        <dbReference type="Proteomes" id="UP001295684"/>
    </source>
</evidence>
<gene>
    <name evidence="2" type="ORF">ECRASSUSDP1_LOCUS17194</name>
</gene>
<comment type="caution">
    <text evidence="2">The sequence shown here is derived from an EMBL/GenBank/DDBJ whole genome shotgun (WGS) entry which is preliminary data.</text>
</comment>
<dbReference type="EMBL" id="CAMPGE010017335">
    <property type="protein sequence ID" value="CAI2375829.1"/>
    <property type="molecule type" value="Genomic_DNA"/>
</dbReference>
<dbReference type="AlphaFoldDB" id="A0AAD2CZX0"/>
<feature type="compositionally biased region" description="Polar residues" evidence="1">
    <location>
        <begin position="224"/>
        <end position="246"/>
    </location>
</feature>
<protein>
    <submittedName>
        <fullName evidence="2">Uncharacterized protein</fullName>
    </submittedName>
</protein>
<evidence type="ECO:0000256" key="1">
    <source>
        <dbReference type="SAM" id="MobiDB-lite"/>
    </source>
</evidence>
<accession>A0AAD2CZX0</accession>
<name>A0AAD2CZX0_EUPCR</name>
<keyword evidence="3" id="KW-1185">Reference proteome</keyword>
<sequence length="280" mass="31691">MKSSKKNFMTEETPSGFKVPVARKRSAFQLVGPSAKNSSSVYRLQNKPSGFSRQRMRLLNLICKLVDDPSSLSKGDKITLMNHPIVKDLIRYSEINNCGPGNFYVPVESLVEAVFQDAPSCRDDTQPGVEVLFQKVQTEQKLSTLTRNNIENDVKVEENLNSQEPFPSRPEGLEKIGFYTRAERREKIQKYRKKVHKWLHKKKSRSYPTQNAGCLRKREKKDTSTSSKGVFPHDSSSTCLHTPSHGHLQQSCSEEFLGNFESEPTSLNLNDIVAQISGIN</sequence>
<reference evidence="2" key="1">
    <citation type="submission" date="2023-07" db="EMBL/GenBank/DDBJ databases">
        <authorList>
            <consortium name="AG Swart"/>
            <person name="Singh M."/>
            <person name="Singh A."/>
            <person name="Seah K."/>
            <person name="Emmerich C."/>
        </authorList>
    </citation>
    <scope>NUCLEOTIDE SEQUENCE</scope>
    <source>
        <strain evidence="2">DP1</strain>
    </source>
</reference>
<evidence type="ECO:0000313" key="2">
    <source>
        <dbReference type="EMBL" id="CAI2375829.1"/>
    </source>
</evidence>
<feature type="region of interest" description="Disordered" evidence="1">
    <location>
        <begin position="201"/>
        <end position="246"/>
    </location>
</feature>
<dbReference type="Proteomes" id="UP001295684">
    <property type="component" value="Unassembled WGS sequence"/>
</dbReference>